<dbReference type="GO" id="GO:0016020">
    <property type="term" value="C:membrane"/>
    <property type="evidence" value="ECO:0007669"/>
    <property type="project" value="InterPro"/>
</dbReference>
<dbReference type="InterPro" id="IPR000620">
    <property type="entry name" value="EamA_dom"/>
</dbReference>
<organism evidence="3">
    <name type="scientific">marine metagenome</name>
    <dbReference type="NCBI Taxonomy" id="408172"/>
    <lineage>
        <taxon>unclassified sequences</taxon>
        <taxon>metagenomes</taxon>
        <taxon>ecological metagenomes</taxon>
    </lineage>
</organism>
<keyword evidence="1" id="KW-1133">Transmembrane helix</keyword>
<evidence type="ECO:0000313" key="3">
    <source>
        <dbReference type="EMBL" id="SVC81343.1"/>
    </source>
</evidence>
<dbReference type="EMBL" id="UINC01112416">
    <property type="protein sequence ID" value="SVC81343.1"/>
    <property type="molecule type" value="Genomic_DNA"/>
</dbReference>
<keyword evidence="1" id="KW-0812">Transmembrane</keyword>
<protein>
    <recommendedName>
        <fullName evidence="2">EamA domain-containing protein</fullName>
    </recommendedName>
</protein>
<feature type="domain" description="EamA" evidence="2">
    <location>
        <begin position="28"/>
        <end position="85"/>
    </location>
</feature>
<name>A0A382Q705_9ZZZZ</name>
<accession>A0A382Q705</accession>
<keyword evidence="1" id="KW-0472">Membrane</keyword>
<evidence type="ECO:0000259" key="2">
    <source>
        <dbReference type="Pfam" id="PF00892"/>
    </source>
</evidence>
<proteinExistence type="predicted"/>
<feature type="non-terminal residue" evidence="3">
    <location>
        <position position="90"/>
    </location>
</feature>
<dbReference type="Pfam" id="PF00892">
    <property type="entry name" value="EamA"/>
    <property type="match status" value="1"/>
</dbReference>
<sequence>MTFIKIYRLLYLKVYSTTMQHKTIISNWIRFIVLGSFCWGTSYYWIKIALIEIGPLTLVALRITLASTVCWLWLLISKTPMSIPKNIVGR</sequence>
<feature type="transmembrane region" description="Helical" evidence="1">
    <location>
        <begin position="28"/>
        <end position="46"/>
    </location>
</feature>
<gene>
    <name evidence="3" type="ORF">METZ01_LOCUS334197</name>
</gene>
<feature type="transmembrane region" description="Helical" evidence="1">
    <location>
        <begin position="58"/>
        <end position="76"/>
    </location>
</feature>
<dbReference type="AlphaFoldDB" id="A0A382Q705"/>
<evidence type="ECO:0000256" key="1">
    <source>
        <dbReference type="SAM" id="Phobius"/>
    </source>
</evidence>
<reference evidence="3" key="1">
    <citation type="submission" date="2018-05" db="EMBL/GenBank/DDBJ databases">
        <authorList>
            <person name="Lanie J.A."/>
            <person name="Ng W.-L."/>
            <person name="Kazmierczak K.M."/>
            <person name="Andrzejewski T.M."/>
            <person name="Davidsen T.M."/>
            <person name="Wayne K.J."/>
            <person name="Tettelin H."/>
            <person name="Glass J.I."/>
            <person name="Rusch D."/>
            <person name="Podicherti R."/>
            <person name="Tsui H.-C.T."/>
            <person name="Winkler M.E."/>
        </authorList>
    </citation>
    <scope>NUCLEOTIDE SEQUENCE</scope>
</reference>